<dbReference type="GO" id="GO:0006355">
    <property type="term" value="P:regulation of DNA-templated transcription"/>
    <property type="evidence" value="ECO:0007669"/>
    <property type="project" value="InterPro"/>
</dbReference>
<reference evidence="1" key="1">
    <citation type="submission" date="2023-04" db="EMBL/GenBank/DDBJ databases">
        <authorList>
            <person name="Vijverberg K."/>
            <person name="Xiong W."/>
            <person name="Schranz E."/>
        </authorList>
    </citation>
    <scope>NUCLEOTIDE SEQUENCE</scope>
</reference>
<evidence type="ECO:0000313" key="1">
    <source>
        <dbReference type="EMBL" id="CAI9283817.1"/>
    </source>
</evidence>
<gene>
    <name evidence="1" type="ORF">LSALG_LOCUS23392</name>
</gene>
<dbReference type="EMBL" id="OX465081">
    <property type="protein sequence ID" value="CAI9283817.1"/>
    <property type="molecule type" value="Genomic_DNA"/>
</dbReference>
<dbReference type="PANTHER" id="PTHR37262">
    <property type="entry name" value="PROTEIN PEP-RELATED DEVELOPMENT ARRESTED 1, CHLOROPLASTIC"/>
    <property type="match status" value="1"/>
</dbReference>
<accession>A0AA35Z1H7</accession>
<organism evidence="1 2">
    <name type="scientific">Lactuca saligna</name>
    <name type="common">Willowleaf lettuce</name>
    <dbReference type="NCBI Taxonomy" id="75948"/>
    <lineage>
        <taxon>Eukaryota</taxon>
        <taxon>Viridiplantae</taxon>
        <taxon>Streptophyta</taxon>
        <taxon>Embryophyta</taxon>
        <taxon>Tracheophyta</taxon>
        <taxon>Spermatophyta</taxon>
        <taxon>Magnoliopsida</taxon>
        <taxon>eudicotyledons</taxon>
        <taxon>Gunneridae</taxon>
        <taxon>Pentapetalae</taxon>
        <taxon>asterids</taxon>
        <taxon>campanulids</taxon>
        <taxon>Asterales</taxon>
        <taxon>Asteraceae</taxon>
        <taxon>Cichorioideae</taxon>
        <taxon>Cichorieae</taxon>
        <taxon>Lactucinae</taxon>
        <taxon>Lactuca</taxon>
    </lineage>
</organism>
<dbReference type="InterPro" id="IPR038961">
    <property type="entry name" value="PRDA1"/>
</dbReference>
<sequence length="130" mass="14766">MESGFMMALDYMINLAEKDQDDKRKSLLEVIKETILSHLTKKCPPHVQVVGCYVEPLGKKADMITYALIKADWSNLEALHIHIIFVGDMIPLSSTEQFLAGTSFLLIFSAKDMNVLLIFIIFSGITWYHD</sequence>
<dbReference type="PANTHER" id="PTHR37262:SF1">
    <property type="entry name" value="PROTEIN PEP-RELATED DEVELOPMENT ARRESTED 1, CHLOROPLASTIC"/>
    <property type="match status" value="1"/>
</dbReference>
<evidence type="ECO:0000313" key="2">
    <source>
        <dbReference type="Proteomes" id="UP001177003"/>
    </source>
</evidence>
<protein>
    <submittedName>
        <fullName evidence="1">Uncharacterized protein</fullName>
    </submittedName>
</protein>
<name>A0AA35Z1H7_LACSI</name>
<dbReference type="GO" id="GO:0042644">
    <property type="term" value="C:chloroplast nucleoid"/>
    <property type="evidence" value="ECO:0007669"/>
    <property type="project" value="InterPro"/>
</dbReference>
<dbReference type="Proteomes" id="UP001177003">
    <property type="component" value="Chromosome 5"/>
</dbReference>
<proteinExistence type="predicted"/>
<keyword evidence="2" id="KW-1185">Reference proteome</keyword>
<dbReference type="AlphaFoldDB" id="A0AA35Z1H7"/>